<reference evidence="4" key="1">
    <citation type="submission" date="2023-03" db="EMBL/GenBank/DDBJ databases">
        <authorList>
            <person name="Steffen K."/>
            <person name="Cardenas P."/>
        </authorList>
    </citation>
    <scope>NUCLEOTIDE SEQUENCE</scope>
</reference>
<dbReference type="Gene3D" id="2.30.29.30">
    <property type="entry name" value="Pleckstrin-homology domain (PH domain)/Phosphotyrosine-binding domain (PTB)"/>
    <property type="match status" value="1"/>
</dbReference>
<accession>A0AA35SIL9</accession>
<evidence type="ECO:0000256" key="2">
    <source>
        <dbReference type="SAM" id="Phobius"/>
    </source>
</evidence>
<dbReference type="InterPro" id="IPR055230">
    <property type="entry name" value="PH_Tiam1/2"/>
</dbReference>
<dbReference type="Pfam" id="PF23014">
    <property type="entry name" value="PH_Tiam1"/>
    <property type="match status" value="1"/>
</dbReference>
<comment type="caution">
    <text evidence="4">The sequence shown here is derived from an EMBL/GenBank/DDBJ whole genome shotgun (WGS) entry which is preliminary data.</text>
</comment>
<keyword evidence="2" id="KW-0472">Membrane</keyword>
<dbReference type="InterPro" id="IPR011993">
    <property type="entry name" value="PH-like_dom_sf"/>
</dbReference>
<evidence type="ECO:0000313" key="5">
    <source>
        <dbReference type="Proteomes" id="UP001174909"/>
    </source>
</evidence>
<keyword evidence="5" id="KW-1185">Reference proteome</keyword>
<feature type="transmembrane region" description="Helical" evidence="2">
    <location>
        <begin position="20"/>
        <end position="38"/>
    </location>
</feature>
<protein>
    <recommendedName>
        <fullName evidence="3">Tiam1/2 second PH-like domain-containing protein</fullName>
    </recommendedName>
</protein>
<sequence length="235" mass="26035">MWLNPNEDLRAARTSWKKGHGPLATCFVFASAVVLVCVEKKPKRKSSSKSFEVEVGVEDTKFKILLPSVNCSVHDLPDSDGVTDMWQLKYRLSPLSSSSPSLISPLHTPSHHYLSYLLRSQSMEQKATMIHLIRQSIGELRDTATTSGSNSPLPLPSLLHTSSPLAHPHNSHLSSYSPSHRHPLLPPSHSSPRHTRPRSNSQPHLQNLTPSPHPSPLAHSHHLPSLTDLTKHGYN</sequence>
<proteinExistence type="predicted"/>
<evidence type="ECO:0000313" key="4">
    <source>
        <dbReference type="EMBL" id="CAI8029642.1"/>
    </source>
</evidence>
<gene>
    <name evidence="4" type="ORF">GBAR_LOCUS16822</name>
</gene>
<evidence type="ECO:0000256" key="1">
    <source>
        <dbReference type="SAM" id="MobiDB-lite"/>
    </source>
</evidence>
<keyword evidence="2" id="KW-1133">Transmembrane helix</keyword>
<dbReference type="EMBL" id="CASHTH010002425">
    <property type="protein sequence ID" value="CAI8029642.1"/>
    <property type="molecule type" value="Genomic_DNA"/>
</dbReference>
<feature type="compositionally biased region" description="Low complexity" evidence="1">
    <location>
        <begin position="149"/>
        <end position="178"/>
    </location>
</feature>
<feature type="domain" description="Tiam1/2 second PH-like" evidence="3">
    <location>
        <begin position="2"/>
        <end position="137"/>
    </location>
</feature>
<keyword evidence="2" id="KW-0812">Transmembrane</keyword>
<organism evidence="4 5">
    <name type="scientific">Geodia barretti</name>
    <name type="common">Barrett's horny sponge</name>
    <dbReference type="NCBI Taxonomy" id="519541"/>
    <lineage>
        <taxon>Eukaryota</taxon>
        <taxon>Metazoa</taxon>
        <taxon>Porifera</taxon>
        <taxon>Demospongiae</taxon>
        <taxon>Heteroscleromorpha</taxon>
        <taxon>Tetractinellida</taxon>
        <taxon>Astrophorina</taxon>
        <taxon>Geodiidae</taxon>
        <taxon>Geodia</taxon>
    </lineage>
</organism>
<dbReference type="AlphaFoldDB" id="A0AA35SIL9"/>
<evidence type="ECO:0000259" key="3">
    <source>
        <dbReference type="Pfam" id="PF23014"/>
    </source>
</evidence>
<dbReference type="SUPFAM" id="SSF50729">
    <property type="entry name" value="PH domain-like"/>
    <property type="match status" value="1"/>
</dbReference>
<name>A0AA35SIL9_GEOBA</name>
<dbReference type="Proteomes" id="UP001174909">
    <property type="component" value="Unassembled WGS sequence"/>
</dbReference>
<feature type="region of interest" description="Disordered" evidence="1">
    <location>
        <begin position="142"/>
        <end position="235"/>
    </location>
</feature>